<reference evidence="1 2" key="1">
    <citation type="submission" date="2021-06" db="EMBL/GenBank/DDBJ databases">
        <title>Caerostris darwini draft genome.</title>
        <authorList>
            <person name="Kono N."/>
            <person name="Arakawa K."/>
        </authorList>
    </citation>
    <scope>NUCLEOTIDE SEQUENCE [LARGE SCALE GENOMIC DNA]</scope>
</reference>
<proteinExistence type="predicted"/>
<gene>
    <name evidence="1" type="ORF">CDAR_225021</name>
</gene>
<dbReference type="AlphaFoldDB" id="A0AAV4T700"/>
<dbReference type="EMBL" id="BPLQ01009033">
    <property type="protein sequence ID" value="GIY41066.1"/>
    <property type="molecule type" value="Genomic_DNA"/>
</dbReference>
<name>A0AAV4T700_9ARAC</name>
<keyword evidence="2" id="KW-1185">Reference proteome</keyword>
<dbReference type="Proteomes" id="UP001054837">
    <property type="component" value="Unassembled WGS sequence"/>
</dbReference>
<sequence length="82" mass="9239">MRHGEQKEKQRSFMDCVQPLTASYFVPEKYGLAPCSVSQNRNNSGANRTLGCLPQWTAVTVFYANHKSLMGNAPSFITDFHQ</sequence>
<organism evidence="1 2">
    <name type="scientific">Caerostris darwini</name>
    <dbReference type="NCBI Taxonomy" id="1538125"/>
    <lineage>
        <taxon>Eukaryota</taxon>
        <taxon>Metazoa</taxon>
        <taxon>Ecdysozoa</taxon>
        <taxon>Arthropoda</taxon>
        <taxon>Chelicerata</taxon>
        <taxon>Arachnida</taxon>
        <taxon>Araneae</taxon>
        <taxon>Araneomorphae</taxon>
        <taxon>Entelegynae</taxon>
        <taxon>Araneoidea</taxon>
        <taxon>Araneidae</taxon>
        <taxon>Caerostris</taxon>
    </lineage>
</organism>
<accession>A0AAV4T700</accession>
<comment type="caution">
    <text evidence="1">The sequence shown here is derived from an EMBL/GenBank/DDBJ whole genome shotgun (WGS) entry which is preliminary data.</text>
</comment>
<evidence type="ECO:0000313" key="1">
    <source>
        <dbReference type="EMBL" id="GIY41066.1"/>
    </source>
</evidence>
<evidence type="ECO:0000313" key="2">
    <source>
        <dbReference type="Proteomes" id="UP001054837"/>
    </source>
</evidence>
<protein>
    <submittedName>
        <fullName evidence="1">Uncharacterized protein</fullName>
    </submittedName>
</protein>